<dbReference type="PANTHER" id="PTHR43090:SF2">
    <property type="entry name" value="1-(5-PHOSPHORIBOSYL)-5-[(5-PHOSPHORIBOSYLAMINO)METHYLIDENEAMINO] IMIDAZOLE-4-CARBOXAMIDE ISOMERASE"/>
    <property type="match status" value="1"/>
</dbReference>
<evidence type="ECO:0000256" key="3">
    <source>
        <dbReference type="ARBA" id="ARBA00005133"/>
    </source>
</evidence>
<name>A0ABX9KF13_9FUSO</name>
<dbReference type="InterPro" id="IPR006063">
    <property type="entry name" value="HisA_bact_arch"/>
</dbReference>
<proteinExistence type="inferred from homology"/>
<evidence type="ECO:0000256" key="6">
    <source>
        <dbReference type="ARBA" id="ARBA00022605"/>
    </source>
</evidence>
<evidence type="ECO:0000256" key="9">
    <source>
        <dbReference type="HAMAP-Rule" id="MF_01014"/>
    </source>
</evidence>
<dbReference type="InterPro" id="IPR011060">
    <property type="entry name" value="RibuloseP-bd_barrel"/>
</dbReference>
<evidence type="ECO:0000313" key="13">
    <source>
        <dbReference type="Proteomes" id="UP000263486"/>
    </source>
</evidence>
<dbReference type="CDD" id="cd04732">
    <property type="entry name" value="HisA"/>
    <property type="match status" value="1"/>
</dbReference>
<feature type="active site" description="Proton acceptor" evidence="9">
    <location>
        <position position="8"/>
    </location>
</feature>
<dbReference type="InterPro" id="IPR023016">
    <property type="entry name" value="HisA/PriA"/>
</dbReference>
<evidence type="ECO:0000256" key="11">
    <source>
        <dbReference type="RuleBase" id="RU003658"/>
    </source>
</evidence>
<dbReference type="RefSeq" id="WP_114643363.1">
    <property type="nucleotide sequence ID" value="NZ_JAACIO010000030.1"/>
</dbReference>
<comment type="caution">
    <text evidence="12">The sequence shown here is derived from an EMBL/GenBank/DDBJ whole genome shotgun (WGS) entry which is preliminary data.</text>
</comment>
<sequence length="232" mass="25573">MIIFPAIDLKDGRAVRLSKGDFDKMDIFSDKPWEVAKEFQEKGAEWIHLVDLDGAKDGENKNLDTIKKIRETVDINLQLGGGIRTLETAEMLLNLGINRIILGTAAIENQELLKNLVEKYGEKIAVSVDEKNGKAAIKGWLEESDIDAFELCRSLKEIGVKTIIYTDISKDGMMAGPNFSAYEKINRLGVDVIASGGVSSLKDIETLKKADIYGAIIGKAVYLGNIKLEEVL</sequence>
<keyword evidence="13" id="KW-1185">Reference proteome</keyword>
<keyword evidence="6 9" id="KW-0028">Amino-acid biosynthesis</keyword>
<dbReference type="SUPFAM" id="SSF51366">
    <property type="entry name" value="Ribulose-phoshate binding barrel"/>
    <property type="match status" value="1"/>
</dbReference>
<evidence type="ECO:0000256" key="2">
    <source>
        <dbReference type="ARBA" id="ARBA00004496"/>
    </source>
</evidence>
<comment type="catalytic activity">
    <reaction evidence="1 9 11">
        <text>1-(5-phospho-beta-D-ribosyl)-5-[(5-phospho-beta-D-ribosylamino)methylideneamino]imidazole-4-carboxamide = 5-[(5-phospho-1-deoxy-D-ribulos-1-ylimino)methylamino]-1-(5-phospho-beta-D-ribosyl)imidazole-4-carboxamide</text>
        <dbReference type="Rhea" id="RHEA:15469"/>
        <dbReference type="ChEBI" id="CHEBI:58435"/>
        <dbReference type="ChEBI" id="CHEBI:58525"/>
        <dbReference type="EC" id="5.3.1.16"/>
    </reaction>
</comment>
<evidence type="ECO:0000256" key="4">
    <source>
        <dbReference type="ARBA" id="ARBA00009667"/>
    </source>
</evidence>
<evidence type="ECO:0000256" key="5">
    <source>
        <dbReference type="ARBA" id="ARBA00022490"/>
    </source>
</evidence>
<comment type="subcellular location">
    <subcellularLocation>
        <location evidence="2 9 11">Cytoplasm</location>
    </subcellularLocation>
</comment>
<dbReference type="InterPro" id="IPR013785">
    <property type="entry name" value="Aldolase_TIM"/>
</dbReference>
<comment type="similarity">
    <text evidence="4 9 10">Belongs to the HisA/HisF family.</text>
</comment>
<evidence type="ECO:0000313" key="12">
    <source>
        <dbReference type="EMBL" id="REI39861.1"/>
    </source>
</evidence>
<keyword evidence="7 9" id="KW-0368">Histidine biosynthesis</keyword>
<dbReference type="HAMAP" id="MF_01014">
    <property type="entry name" value="HisA"/>
    <property type="match status" value="1"/>
</dbReference>
<organism evidence="12 13">
    <name type="scientific">Psychrilyobacter piezotolerans</name>
    <dbReference type="NCBI Taxonomy" id="2293438"/>
    <lineage>
        <taxon>Bacteria</taxon>
        <taxon>Fusobacteriati</taxon>
        <taxon>Fusobacteriota</taxon>
        <taxon>Fusobacteriia</taxon>
        <taxon>Fusobacteriales</taxon>
        <taxon>Fusobacteriaceae</taxon>
        <taxon>Psychrilyobacter</taxon>
    </lineage>
</organism>
<gene>
    <name evidence="9 12" type="primary">hisA</name>
    <name evidence="12" type="ORF">DYH56_13270</name>
</gene>
<dbReference type="Pfam" id="PF00977">
    <property type="entry name" value="His_biosynth"/>
    <property type="match status" value="1"/>
</dbReference>
<evidence type="ECO:0000256" key="7">
    <source>
        <dbReference type="ARBA" id="ARBA00023102"/>
    </source>
</evidence>
<dbReference type="EMBL" id="QUAJ01000030">
    <property type="protein sequence ID" value="REI39861.1"/>
    <property type="molecule type" value="Genomic_DNA"/>
</dbReference>
<dbReference type="NCBIfam" id="TIGR00007">
    <property type="entry name" value="1-(5-phosphoribosyl)-5-[(5-phosphoribosylamino)methylideneamino]imidazole-4-carboxamide isomerase"/>
    <property type="match status" value="1"/>
</dbReference>
<evidence type="ECO:0000256" key="10">
    <source>
        <dbReference type="RuleBase" id="RU003657"/>
    </source>
</evidence>
<accession>A0ABX9KF13</accession>
<reference evidence="12 13" key="1">
    <citation type="submission" date="2018-08" db="EMBL/GenBank/DDBJ databases">
        <title>Draft genome sequence of Psychrilyobacter sp. strain SD5 isolated from Black Sea water.</title>
        <authorList>
            <person name="Yadav S."/>
            <person name="Villanueva L."/>
            <person name="Damste J.S.S."/>
        </authorList>
    </citation>
    <scope>NUCLEOTIDE SEQUENCE [LARGE SCALE GENOMIC DNA]</scope>
    <source>
        <strain evidence="12 13">SD5</strain>
    </source>
</reference>
<feature type="active site" description="Proton donor" evidence="9">
    <location>
        <position position="129"/>
    </location>
</feature>
<dbReference type="Proteomes" id="UP000263486">
    <property type="component" value="Unassembled WGS sequence"/>
</dbReference>
<dbReference type="EC" id="5.3.1.16" evidence="9 11"/>
<dbReference type="Gene3D" id="3.20.20.70">
    <property type="entry name" value="Aldolase class I"/>
    <property type="match status" value="1"/>
</dbReference>
<dbReference type="InterPro" id="IPR044524">
    <property type="entry name" value="Isoase_HisA-like"/>
</dbReference>
<dbReference type="GO" id="GO:0003949">
    <property type="term" value="F:1-(5-phosphoribosyl)-5-[(5-phosphoribosylamino)methylideneamino]imidazole-4-carboxamide isomerase activity"/>
    <property type="evidence" value="ECO:0007669"/>
    <property type="project" value="UniProtKB-EC"/>
</dbReference>
<evidence type="ECO:0000256" key="1">
    <source>
        <dbReference type="ARBA" id="ARBA00000901"/>
    </source>
</evidence>
<protein>
    <recommendedName>
        <fullName evidence="9 11">1-(5-phosphoribosyl)-5-[(5-phosphoribosylamino)methylideneamino] imidazole-4-carboxamide isomerase</fullName>
        <ecNumber evidence="9 11">5.3.1.16</ecNumber>
    </recommendedName>
    <alternativeName>
        <fullName evidence="9">Phosphoribosylformimino-5-aminoimidazole carboxamide ribotide isomerase</fullName>
    </alternativeName>
</protein>
<dbReference type="InterPro" id="IPR006062">
    <property type="entry name" value="His_biosynth"/>
</dbReference>
<comment type="pathway">
    <text evidence="3 9 11">Amino-acid biosynthesis; L-histidine biosynthesis; L-histidine from 5-phospho-alpha-D-ribose 1-diphosphate: step 4/9.</text>
</comment>
<dbReference type="PANTHER" id="PTHR43090">
    <property type="entry name" value="1-(5-PHOSPHORIBOSYL)-5-[(5-PHOSPHORIBOSYLAMINO)METHYLIDENEAMINO] IMIDAZOLE-4-CARBOXAMIDE ISOMERASE"/>
    <property type="match status" value="1"/>
</dbReference>
<evidence type="ECO:0000256" key="8">
    <source>
        <dbReference type="ARBA" id="ARBA00023235"/>
    </source>
</evidence>
<keyword evidence="8 9" id="KW-0413">Isomerase</keyword>
<keyword evidence="5 9" id="KW-0963">Cytoplasm</keyword>